<gene>
    <name evidence="2" type="ORF">FNV33_02640</name>
</gene>
<evidence type="ECO:0000259" key="1">
    <source>
        <dbReference type="Pfam" id="PF00881"/>
    </source>
</evidence>
<dbReference type="InterPro" id="IPR000415">
    <property type="entry name" value="Nitroreductase-like"/>
</dbReference>
<evidence type="ECO:0000313" key="3">
    <source>
        <dbReference type="Proteomes" id="UP000315953"/>
    </source>
</evidence>
<evidence type="ECO:0000313" key="2">
    <source>
        <dbReference type="EMBL" id="QDO90998.1"/>
    </source>
</evidence>
<dbReference type="Pfam" id="PF00881">
    <property type="entry name" value="Nitroreductase"/>
    <property type="match status" value="1"/>
</dbReference>
<name>A0A516GHL9_9LACT</name>
<proteinExistence type="predicted"/>
<feature type="domain" description="Nitroreductase" evidence="1">
    <location>
        <begin position="40"/>
        <end position="114"/>
    </location>
</feature>
<reference evidence="2 3" key="1">
    <citation type="submission" date="2019-07" db="EMBL/GenBank/DDBJ databases">
        <title>Genome assembly of a nasal isolate of Dolosigranulum pigrum from a chronic sinusitis patient.</title>
        <authorList>
            <person name="Baig S."/>
            <person name="Overballe-Petersen S."/>
            <person name="Kaspar U."/>
            <person name="Rendboe A."/>
            <person name="de Man T."/>
            <person name="Liu C."/>
            <person name="Price L.B."/>
            <person name="Stegger M."/>
            <person name="Becker K."/>
            <person name="Skytt Andersen P."/>
        </authorList>
    </citation>
    <scope>NUCLEOTIDE SEQUENCE [LARGE SCALE GENOMIC DNA]</scope>
    <source>
        <strain evidence="2 3">83VPs-KB5</strain>
    </source>
</reference>
<accession>A0A516GHL9</accession>
<dbReference type="KEGG" id="dpm:FNV33_02640"/>
<organism evidence="2 3">
    <name type="scientific">Dolosigranulum pigrum</name>
    <dbReference type="NCBI Taxonomy" id="29394"/>
    <lineage>
        <taxon>Bacteria</taxon>
        <taxon>Bacillati</taxon>
        <taxon>Bacillota</taxon>
        <taxon>Bacilli</taxon>
        <taxon>Lactobacillales</taxon>
        <taxon>Carnobacteriaceae</taxon>
        <taxon>Dolosigranulum</taxon>
    </lineage>
</organism>
<protein>
    <submittedName>
        <fullName evidence="2">SagB/ThcOx family dehydrogenase</fullName>
    </submittedName>
</protein>
<dbReference type="Gene3D" id="3.40.109.10">
    <property type="entry name" value="NADH Oxidase"/>
    <property type="match status" value="1"/>
</dbReference>
<dbReference type="Proteomes" id="UP000315953">
    <property type="component" value="Chromosome"/>
</dbReference>
<dbReference type="GO" id="GO:0016491">
    <property type="term" value="F:oxidoreductase activity"/>
    <property type="evidence" value="ECO:0007669"/>
    <property type="project" value="InterPro"/>
</dbReference>
<dbReference type="EMBL" id="CP041626">
    <property type="protein sequence ID" value="QDO90998.1"/>
    <property type="molecule type" value="Genomic_DNA"/>
</dbReference>
<sequence>MAGGIQCVKALICINYVKKVMAGLYLYNEEENKLEYIVPFDSEDYDLLTGSVDLAKQSAFSIHLIGYTNNICYKYQDRGYRFLLLECGHIVQNIYLCVESLGMGYVASGGSYDQLDYLPLKKVFTEEAIHLYEVFIGHIDKR</sequence>
<dbReference type="SUPFAM" id="SSF55469">
    <property type="entry name" value="FMN-dependent nitroreductase-like"/>
    <property type="match status" value="1"/>
</dbReference>
<dbReference type="AlphaFoldDB" id="A0A516GHL9"/>
<dbReference type="InterPro" id="IPR029479">
    <property type="entry name" value="Nitroreductase"/>
</dbReference>